<reference evidence="2 3" key="1">
    <citation type="journal article" date="2019" name="Int. J. Syst. Evol. Microbiol.">
        <title>Undibacterium piscinae sp. nov., isolated from Korean shiner intestine.</title>
        <authorList>
            <person name="Lee S.Y."/>
            <person name="Kang W."/>
            <person name="Kim P.S."/>
            <person name="Kim H.S."/>
            <person name="Sung H."/>
            <person name="Shin N.R."/>
            <person name="Whon T.W."/>
            <person name="Yun J.H."/>
            <person name="Lee J.Y."/>
            <person name="Lee J.Y."/>
            <person name="Jung M.J."/>
            <person name="Jeong Y.S."/>
            <person name="Tak E.J."/>
            <person name="Han J.E."/>
            <person name="Hyun D.W."/>
            <person name="Kang M.S."/>
            <person name="Lee K.E."/>
            <person name="Lee B.H."/>
            <person name="Bae J.W."/>
        </authorList>
    </citation>
    <scope>NUCLEOTIDE SEQUENCE [LARGE SCALE GENOMIC DNA]</scope>
    <source>
        <strain evidence="2 3">S11R28</strain>
    </source>
</reference>
<evidence type="ECO:0000313" key="2">
    <source>
        <dbReference type="EMBL" id="QJQ07458.1"/>
    </source>
</evidence>
<evidence type="ECO:0000313" key="3">
    <source>
        <dbReference type="Proteomes" id="UP000274350"/>
    </source>
</evidence>
<sequence>MISEFELLANKVDSLAELAHALRIENAELRRNSAQLLAENVDMHQRMSQAHERVAALLEKMPAEDSSDKENA</sequence>
<dbReference type="EMBL" id="CP051152">
    <property type="protein sequence ID" value="QJQ07458.1"/>
    <property type="molecule type" value="Genomic_DNA"/>
</dbReference>
<dbReference type="OrthoDB" id="9135331at2"/>
<accession>A0A6M4A951</accession>
<keyword evidence="1" id="KW-0175">Coiled coil</keyword>
<organism evidence="2 3">
    <name type="scientific">Undibacterium piscinae</name>
    <dbReference type="NCBI Taxonomy" id="2495591"/>
    <lineage>
        <taxon>Bacteria</taxon>
        <taxon>Pseudomonadati</taxon>
        <taxon>Pseudomonadota</taxon>
        <taxon>Betaproteobacteria</taxon>
        <taxon>Burkholderiales</taxon>
        <taxon>Oxalobacteraceae</taxon>
        <taxon>Undibacterium</taxon>
    </lineage>
</organism>
<name>A0A6M4A951_9BURK</name>
<protein>
    <submittedName>
        <fullName evidence="2">DUF904 domain-containing protein</fullName>
    </submittedName>
</protein>
<dbReference type="KEGG" id="upi:EJG51_018435"/>
<gene>
    <name evidence="2" type="ORF">EJG51_018435</name>
</gene>
<keyword evidence="3" id="KW-1185">Reference proteome</keyword>
<evidence type="ECO:0000256" key="1">
    <source>
        <dbReference type="SAM" id="Coils"/>
    </source>
</evidence>
<proteinExistence type="predicted"/>
<feature type="coiled-coil region" evidence="1">
    <location>
        <begin position="12"/>
        <end position="39"/>
    </location>
</feature>
<dbReference type="AlphaFoldDB" id="A0A6M4A951"/>
<dbReference type="Proteomes" id="UP000274350">
    <property type="component" value="Chromosome"/>
</dbReference>